<dbReference type="AlphaFoldDB" id="A0AAD5RIV8"/>
<reference evidence="2" key="1">
    <citation type="submission" date="2022-07" db="EMBL/GenBank/DDBJ databases">
        <title>Draft genome sequence of Zalerion maritima ATCC 34329, a (micro)plastics degrading marine fungus.</title>
        <authorList>
            <person name="Paco A."/>
            <person name="Goncalves M.F.M."/>
            <person name="Rocha-Santos T.A.P."/>
            <person name="Alves A."/>
        </authorList>
    </citation>
    <scope>NUCLEOTIDE SEQUENCE</scope>
    <source>
        <strain evidence="2">ATCC 34329</strain>
    </source>
</reference>
<evidence type="ECO:0000313" key="2">
    <source>
        <dbReference type="EMBL" id="KAJ2895507.1"/>
    </source>
</evidence>
<feature type="compositionally biased region" description="Low complexity" evidence="1">
    <location>
        <begin position="130"/>
        <end position="141"/>
    </location>
</feature>
<evidence type="ECO:0000313" key="3">
    <source>
        <dbReference type="Proteomes" id="UP001201980"/>
    </source>
</evidence>
<dbReference type="Proteomes" id="UP001201980">
    <property type="component" value="Unassembled WGS sequence"/>
</dbReference>
<feature type="region of interest" description="Disordered" evidence="1">
    <location>
        <begin position="112"/>
        <end position="141"/>
    </location>
</feature>
<keyword evidence="3" id="KW-1185">Reference proteome</keyword>
<dbReference type="EMBL" id="JAKWBI020000398">
    <property type="protein sequence ID" value="KAJ2895507.1"/>
    <property type="molecule type" value="Genomic_DNA"/>
</dbReference>
<evidence type="ECO:0000256" key="1">
    <source>
        <dbReference type="SAM" id="MobiDB-lite"/>
    </source>
</evidence>
<feature type="compositionally biased region" description="Basic and acidic residues" evidence="1">
    <location>
        <begin position="74"/>
        <end position="83"/>
    </location>
</feature>
<name>A0AAD5RIV8_9PEZI</name>
<organism evidence="2 3">
    <name type="scientific">Zalerion maritima</name>
    <dbReference type="NCBI Taxonomy" id="339359"/>
    <lineage>
        <taxon>Eukaryota</taxon>
        <taxon>Fungi</taxon>
        <taxon>Dikarya</taxon>
        <taxon>Ascomycota</taxon>
        <taxon>Pezizomycotina</taxon>
        <taxon>Sordariomycetes</taxon>
        <taxon>Lulworthiomycetidae</taxon>
        <taxon>Lulworthiales</taxon>
        <taxon>Lulworthiaceae</taxon>
        <taxon>Zalerion</taxon>
    </lineage>
</organism>
<feature type="region of interest" description="Disordered" evidence="1">
    <location>
        <begin position="41"/>
        <end position="83"/>
    </location>
</feature>
<proteinExistence type="predicted"/>
<accession>A0AAD5RIV8</accession>
<comment type="caution">
    <text evidence="2">The sequence shown here is derived from an EMBL/GenBank/DDBJ whole genome shotgun (WGS) entry which is preliminary data.</text>
</comment>
<sequence length="141" mass="15427">MDSQRQAVRSQVWSGKFRGEFAYRAKHAAVASKNGAAITAWPSDEPFQMPPVDPRQGHADLLPTPPPSRQSTLARDRDERQDGEFEYIGQDAATASRNGAWITAWPADEACNLPSLDDSKKTELPPTPPLTATSTPHSKCL</sequence>
<protein>
    <submittedName>
        <fullName evidence="2">Uncharacterized protein</fullName>
    </submittedName>
</protein>
<gene>
    <name evidence="2" type="ORF">MKZ38_006410</name>
</gene>